<sequence length="58" mass="6182">MDGTQSSGFSWAAGGAPNTAKRAALFQPLHRTSGCAVSRADRLLSRKDNSSRGPHQRL</sequence>
<gene>
    <name evidence="2" type="ORF">KSP40_PGU017714</name>
</gene>
<evidence type="ECO:0000313" key="3">
    <source>
        <dbReference type="Proteomes" id="UP001412067"/>
    </source>
</evidence>
<accession>A0ABR2LY37</accession>
<reference evidence="2 3" key="1">
    <citation type="journal article" date="2022" name="Nat. Plants">
        <title>Genomes of leafy and leafless Platanthera orchids illuminate the evolution of mycoheterotrophy.</title>
        <authorList>
            <person name="Li M.H."/>
            <person name="Liu K.W."/>
            <person name="Li Z."/>
            <person name="Lu H.C."/>
            <person name="Ye Q.L."/>
            <person name="Zhang D."/>
            <person name="Wang J.Y."/>
            <person name="Li Y.F."/>
            <person name="Zhong Z.M."/>
            <person name="Liu X."/>
            <person name="Yu X."/>
            <person name="Liu D.K."/>
            <person name="Tu X.D."/>
            <person name="Liu B."/>
            <person name="Hao Y."/>
            <person name="Liao X.Y."/>
            <person name="Jiang Y.T."/>
            <person name="Sun W.H."/>
            <person name="Chen J."/>
            <person name="Chen Y.Q."/>
            <person name="Ai Y."/>
            <person name="Zhai J.W."/>
            <person name="Wu S.S."/>
            <person name="Zhou Z."/>
            <person name="Hsiao Y.Y."/>
            <person name="Wu W.L."/>
            <person name="Chen Y.Y."/>
            <person name="Lin Y.F."/>
            <person name="Hsu J.L."/>
            <person name="Li C.Y."/>
            <person name="Wang Z.W."/>
            <person name="Zhao X."/>
            <person name="Zhong W.Y."/>
            <person name="Ma X.K."/>
            <person name="Ma L."/>
            <person name="Huang J."/>
            <person name="Chen G.Z."/>
            <person name="Huang M.Z."/>
            <person name="Huang L."/>
            <person name="Peng D.H."/>
            <person name="Luo Y.B."/>
            <person name="Zou S.Q."/>
            <person name="Chen S.P."/>
            <person name="Lan S."/>
            <person name="Tsai W.C."/>
            <person name="Van de Peer Y."/>
            <person name="Liu Z.J."/>
        </authorList>
    </citation>
    <scope>NUCLEOTIDE SEQUENCE [LARGE SCALE GENOMIC DNA]</scope>
    <source>
        <strain evidence="2">Lor288</strain>
    </source>
</reference>
<evidence type="ECO:0000313" key="2">
    <source>
        <dbReference type="EMBL" id="KAK8955130.1"/>
    </source>
</evidence>
<dbReference type="Proteomes" id="UP001412067">
    <property type="component" value="Unassembled WGS sequence"/>
</dbReference>
<protein>
    <submittedName>
        <fullName evidence="2">Uncharacterized protein</fullName>
    </submittedName>
</protein>
<evidence type="ECO:0000256" key="1">
    <source>
        <dbReference type="SAM" id="MobiDB-lite"/>
    </source>
</evidence>
<keyword evidence="3" id="KW-1185">Reference proteome</keyword>
<feature type="region of interest" description="Disordered" evidence="1">
    <location>
        <begin position="39"/>
        <end position="58"/>
    </location>
</feature>
<comment type="caution">
    <text evidence="2">The sequence shown here is derived from an EMBL/GenBank/DDBJ whole genome shotgun (WGS) entry which is preliminary data.</text>
</comment>
<proteinExistence type="predicted"/>
<organism evidence="2 3">
    <name type="scientific">Platanthera guangdongensis</name>
    <dbReference type="NCBI Taxonomy" id="2320717"/>
    <lineage>
        <taxon>Eukaryota</taxon>
        <taxon>Viridiplantae</taxon>
        <taxon>Streptophyta</taxon>
        <taxon>Embryophyta</taxon>
        <taxon>Tracheophyta</taxon>
        <taxon>Spermatophyta</taxon>
        <taxon>Magnoliopsida</taxon>
        <taxon>Liliopsida</taxon>
        <taxon>Asparagales</taxon>
        <taxon>Orchidaceae</taxon>
        <taxon>Orchidoideae</taxon>
        <taxon>Orchideae</taxon>
        <taxon>Orchidinae</taxon>
        <taxon>Platanthera</taxon>
    </lineage>
</organism>
<name>A0ABR2LY37_9ASPA</name>
<dbReference type="EMBL" id="JBBWWR010000013">
    <property type="protein sequence ID" value="KAK8955130.1"/>
    <property type="molecule type" value="Genomic_DNA"/>
</dbReference>
<feature type="compositionally biased region" description="Basic and acidic residues" evidence="1">
    <location>
        <begin position="39"/>
        <end position="50"/>
    </location>
</feature>